<evidence type="ECO:0000313" key="4">
    <source>
        <dbReference type="Proteomes" id="UP000430634"/>
    </source>
</evidence>
<dbReference type="SUPFAM" id="SSF47413">
    <property type="entry name" value="lambda repressor-like DNA-binding domains"/>
    <property type="match status" value="1"/>
</dbReference>
<reference evidence="5" key="2">
    <citation type="journal article" date="2019" name="Int. J. Syst. Evol. Microbiol.">
        <title>The Global Catalogue of Microorganisms (GCM) 10K type strain sequencing project: providing services to taxonomists for standard genome sequencing and annotation.</title>
        <authorList>
            <consortium name="The Broad Institute Genomics Platform"/>
            <consortium name="The Broad Institute Genome Sequencing Center for Infectious Disease"/>
            <person name="Wu L."/>
            <person name="Ma J."/>
        </authorList>
    </citation>
    <scope>NUCLEOTIDE SEQUENCE [LARGE SCALE GENOMIC DNA]</scope>
    <source>
        <strain evidence="5">CGMCC 1.15931</strain>
    </source>
</reference>
<proteinExistence type="predicted"/>
<dbReference type="Proteomes" id="UP000622638">
    <property type="component" value="Unassembled WGS sequence"/>
</dbReference>
<protein>
    <submittedName>
        <fullName evidence="3">Helix-turn-helix domain-containing protein</fullName>
    </submittedName>
</protein>
<dbReference type="RefSeq" id="WP_155470737.1">
    <property type="nucleotide sequence ID" value="NZ_BMKG01000027.1"/>
</dbReference>
<evidence type="ECO:0000313" key="2">
    <source>
        <dbReference type="EMBL" id="GGC19748.1"/>
    </source>
</evidence>
<dbReference type="Pfam" id="PF01381">
    <property type="entry name" value="HTH_3"/>
    <property type="match status" value="1"/>
</dbReference>
<dbReference type="SMART" id="SM00530">
    <property type="entry name" value="HTH_XRE"/>
    <property type="match status" value="1"/>
</dbReference>
<dbReference type="InterPro" id="IPR001387">
    <property type="entry name" value="Cro/C1-type_HTH"/>
</dbReference>
<dbReference type="AlphaFoldDB" id="A0A6I3SWK9"/>
<keyword evidence="5" id="KW-1185">Reference proteome</keyword>
<organism evidence="3 4">
    <name type="scientific">Pseudoduganella buxea</name>
    <dbReference type="NCBI Taxonomy" id="1949069"/>
    <lineage>
        <taxon>Bacteria</taxon>
        <taxon>Pseudomonadati</taxon>
        <taxon>Pseudomonadota</taxon>
        <taxon>Betaproteobacteria</taxon>
        <taxon>Burkholderiales</taxon>
        <taxon>Oxalobacteraceae</taxon>
        <taxon>Telluria group</taxon>
        <taxon>Pseudoduganella</taxon>
    </lineage>
</organism>
<dbReference type="EMBL" id="WNKZ01000028">
    <property type="protein sequence ID" value="MTV53424.1"/>
    <property type="molecule type" value="Genomic_DNA"/>
</dbReference>
<dbReference type="Gene3D" id="1.10.260.40">
    <property type="entry name" value="lambda repressor-like DNA-binding domains"/>
    <property type="match status" value="1"/>
</dbReference>
<gene>
    <name evidence="2" type="ORF">GCM10011572_46430</name>
    <name evidence="3" type="ORF">GM672_11870</name>
</gene>
<name>A0A6I3SWK9_9BURK</name>
<dbReference type="EMBL" id="BMKG01000027">
    <property type="protein sequence ID" value="GGC19748.1"/>
    <property type="molecule type" value="Genomic_DNA"/>
</dbReference>
<reference evidence="3 4" key="3">
    <citation type="submission" date="2019-11" db="EMBL/GenBank/DDBJ databases">
        <title>Type strains purchased from KCTC, JCM and DSMZ.</title>
        <authorList>
            <person name="Lu H."/>
        </authorList>
    </citation>
    <scope>NUCLEOTIDE SEQUENCE [LARGE SCALE GENOMIC DNA]</scope>
    <source>
        <strain evidence="3 4">KCTC 52429</strain>
    </source>
</reference>
<evidence type="ECO:0000313" key="3">
    <source>
        <dbReference type="EMBL" id="MTV53424.1"/>
    </source>
</evidence>
<sequence>MDYLISTLDQVRPLLVNFRKKAGLSQAAVAARLGISQQAYARMEAHPTDASVTRLFTVLQLLGATVAFGHTTPAATGRIKEVPAHPLPARRRAVVAENPSTGD</sequence>
<dbReference type="OrthoDB" id="5957901at2"/>
<dbReference type="GO" id="GO:0003677">
    <property type="term" value="F:DNA binding"/>
    <property type="evidence" value="ECO:0007669"/>
    <property type="project" value="InterPro"/>
</dbReference>
<dbReference type="CDD" id="cd00093">
    <property type="entry name" value="HTH_XRE"/>
    <property type="match status" value="1"/>
</dbReference>
<dbReference type="PROSITE" id="PS50943">
    <property type="entry name" value="HTH_CROC1"/>
    <property type="match status" value="1"/>
</dbReference>
<accession>A0A6I3SWK9</accession>
<reference evidence="2" key="4">
    <citation type="submission" date="2024-05" db="EMBL/GenBank/DDBJ databases">
        <authorList>
            <person name="Sun Q."/>
            <person name="Zhou Y."/>
        </authorList>
    </citation>
    <scope>NUCLEOTIDE SEQUENCE</scope>
    <source>
        <strain evidence="2">CGMCC 1.15931</strain>
    </source>
</reference>
<comment type="caution">
    <text evidence="3">The sequence shown here is derived from an EMBL/GenBank/DDBJ whole genome shotgun (WGS) entry which is preliminary data.</text>
</comment>
<evidence type="ECO:0000313" key="5">
    <source>
        <dbReference type="Proteomes" id="UP000622638"/>
    </source>
</evidence>
<dbReference type="InterPro" id="IPR010982">
    <property type="entry name" value="Lambda_DNA-bd_dom_sf"/>
</dbReference>
<feature type="domain" description="HTH cro/C1-type" evidence="1">
    <location>
        <begin position="15"/>
        <end position="69"/>
    </location>
</feature>
<reference evidence="2" key="1">
    <citation type="journal article" date="2014" name="Int. J. Syst. Evol. Microbiol.">
        <title>Complete genome of a new Firmicutes species belonging to the dominant human colonic microbiota ('Ruminococcus bicirculans') reveals two chromosomes and a selective capacity to utilize plant glucans.</title>
        <authorList>
            <consortium name="NISC Comparative Sequencing Program"/>
            <person name="Wegmann U."/>
            <person name="Louis P."/>
            <person name="Goesmann A."/>
            <person name="Henrissat B."/>
            <person name="Duncan S.H."/>
            <person name="Flint H.J."/>
        </authorList>
    </citation>
    <scope>NUCLEOTIDE SEQUENCE</scope>
    <source>
        <strain evidence="2">CGMCC 1.15931</strain>
    </source>
</reference>
<dbReference type="Proteomes" id="UP000430634">
    <property type="component" value="Unassembled WGS sequence"/>
</dbReference>
<evidence type="ECO:0000259" key="1">
    <source>
        <dbReference type="PROSITE" id="PS50943"/>
    </source>
</evidence>